<evidence type="ECO:0000256" key="2">
    <source>
        <dbReference type="ARBA" id="ARBA00022692"/>
    </source>
</evidence>
<keyword evidence="3" id="KW-0677">Repeat</keyword>
<dbReference type="Pfam" id="PF13962">
    <property type="entry name" value="PGG"/>
    <property type="match status" value="1"/>
</dbReference>
<sequence>MEGSSEGPSSAYDHKKLFQMKNHIGNTALHEAVRTGQSNEVIMYLLSVNPEALYSLNNESFPHMEKGKVIDVKLRNNKGLNAVDIVVKQRIIDSLGLGISWKYPWMKTERKFARVILGNKMESWNISTMLSVIGVLVATVSFTAGLTVPGGFNSSDMDLQAKAWQPWQISGCSSREQNSLALVFSSALGALPPWLSPHTSLFSGWFPFWDPHPVCRCISYYAIPYMLQFTDKQEESQSANKSPSYLALCVRCMNEMTEIRIAERMKNVEASKSKDKQEESQSANKFPNYLALCVGCMNEMIEMRSLRG</sequence>
<keyword evidence="2" id="KW-0812">Transmembrane</keyword>
<dbReference type="EMBL" id="OIVN01003650">
    <property type="protein sequence ID" value="SPD12675.1"/>
    <property type="molecule type" value="Genomic_DNA"/>
</dbReference>
<accession>A0A2N9HL19</accession>
<evidence type="ECO:0000256" key="6">
    <source>
        <dbReference type="ARBA" id="ARBA00023136"/>
    </source>
</evidence>
<dbReference type="InterPro" id="IPR026961">
    <property type="entry name" value="PGG_dom"/>
</dbReference>
<gene>
    <name evidence="9" type="ORF">FSB_LOCUS40557</name>
</gene>
<keyword evidence="5 7" id="KW-0040">ANK repeat</keyword>
<proteinExistence type="predicted"/>
<keyword evidence="4" id="KW-1133">Transmembrane helix</keyword>
<dbReference type="PROSITE" id="PS50088">
    <property type="entry name" value="ANK_REPEAT"/>
    <property type="match status" value="1"/>
</dbReference>
<feature type="domain" description="PGG" evidence="8">
    <location>
        <begin position="124"/>
        <end position="157"/>
    </location>
</feature>
<evidence type="ECO:0000256" key="1">
    <source>
        <dbReference type="ARBA" id="ARBA00004141"/>
    </source>
</evidence>
<dbReference type="AlphaFoldDB" id="A0A2N9HL19"/>
<evidence type="ECO:0000259" key="8">
    <source>
        <dbReference type="Pfam" id="PF13962"/>
    </source>
</evidence>
<dbReference type="GO" id="GO:0005886">
    <property type="term" value="C:plasma membrane"/>
    <property type="evidence" value="ECO:0007669"/>
    <property type="project" value="TreeGrafter"/>
</dbReference>
<evidence type="ECO:0000313" key="9">
    <source>
        <dbReference type="EMBL" id="SPD12675.1"/>
    </source>
</evidence>
<dbReference type="PANTHER" id="PTHR24186:SF50">
    <property type="entry name" value="ANKYRIN REPEAT-CONTAINING PROTEIN ITN1-LIKE ISOFORM X1"/>
    <property type="match status" value="1"/>
</dbReference>
<keyword evidence="6" id="KW-0472">Membrane</keyword>
<evidence type="ECO:0000256" key="3">
    <source>
        <dbReference type="ARBA" id="ARBA00022737"/>
    </source>
</evidence>
<name>A0A2N9HL19_FAGSY</name>
<dbReference type="PANTHER" id="PTHR24186">
    <property type="entry name" value="PROTEIN PHOSPHATASE 1 REGULATORY SUBUNIT"/>
    <property type="match status" value="1"/>
</dbReference>
<protein>
    <recommendedName>
        <fullName evidence="8">PGG domain-containing protein</fullName>
    </recommendedName>
</protein>
<reference evidence="9" key="1">
    <citation type="submission" date="2018-02" db="EMBL/GenBank/DDBJ databases">
        <authorList>
            <person name="Cohen D.B."/>
            <person name="Kent A.D."/>
        </authorList>
    </citation>
    <scope>NUCLEOTIDE SEQUENCE</scope>
</reference>
<dbReference type="InterPro" id="IPR002110">
    <property type="entry name" value="Ankyrin_rpt"/>
</dbReference>
<feature type="repeat" description="ANK" evidence="7">
    <location>
        <begin position="24"/>
        <end position="47"/>
    </location>
</feature>
<organism evidence="9">
    <name type="scientific">Fagus sylvatica</name>
    <name type="common">Beechnut</name>
    <dbReference type="NCBI Taxonomy" id="28930"/>
    <lineage>
        <taxon>Eukaryota</taxon>
        <taxon>Viridiplantae</taxon>
        <taxon>Streptophyta</taxon>
        <taxon>Embryophyta</taxon>
        <taxon>Tracheophyta</taxon>
        <taxon>Spermatophyta</taxon>
        <taxon>Magnoliopsida</taxon>
        <taxon>eudicotyledons</taxon>
        <taxon>Gunneridae</taxon>
        <taxon>Pentapetalae</taxon>
        <taxon>rosids</taxon>
        <taxon>fabids</taxon>
        <taxon>Fagales</taxon>
        <taxon>Fagaceae</taxon>
        <taxon>Fagus</taxon>
    </lineage>
</organism>
<evidence type="ECO:0000256" key="5">
    <source>
        <dbReference type="ARBA" id="ARBA00023043"/>
    </source>
</evidence>
<evidence type="ECO:0000256" key="7">
    <source>
        <dbReference type="PROSITE-ProRule" id="PRU00023"/>
    </source>
</evidence>
<comment type="subcellular location">
    <subcellularLocation>
        <location evidence="1">Membrane</location>
        <topology evidence="1">Multi-pass membrane protein</topology>
    </subcellularLocation>
</comment>
<evidence type="ECO:0000256" key="4">
    <source>
        <dbReference type="ARBA" id="ARBA00022989"/>
    </source>
</evidence>